<evidence type="ECO:0000256" key="2">
    <source>
        <dbReference type="SAM" id="SignalP"/>
    </source>
</evidence>
<feature type="signal peptide" evidence="2">
    <location>
        <begin position="1"/>
        <end position="24"/>
    </location>
</feature>
<keyword evidence="2" id="KW-0732">Signal</keyword>
<organism evidence="3 4">
    <name type="scientific">Aureliella helgolandensis</name>
    <dbReference type="NCBI Taxonomy" id="2527968"/>
    <lineage>
        <taxon>Bacteria</taxon>
        <taxon>Pseudomonadati</taxon>
        <taxon>Planctomycetota</taxon>
        <taxon>Planctomycetia</taxon>
        <taxon>Pirellulales</taxon>
        <taxon>Pirellulaceae</taxon>
        <taxon>Aureliella</taxon>
    </lineage>
</organism>
<gene>
    <name evidence="3" type="ORF">Q31a_49910</name>
</gene>
<evidence type="ECO:0000313" key="3">
    <source>
        <dbReference type="EMBL" id="QDV26617.1"/>
    </source>
</evidence>
<feature type="region of interest" description="Disordered" evidence="1">
    <location>
        <begin position="58"/>
        <end position="80"/>
    </location>
</feature>
<name>A0A518GDJ2_9BACT</name>
<protein>
    <recommendedName>
        <fullName evidence="5">Secreted protein</fullName>
    </recommendedName>
</protein>
<accession>A0A518GDJ2</accession>
<evidence type="ECO:0008006" key="5">
    <source>
        <dbReference type="Google" id="ProtNLM"/>
    </source>
</evidence>
<evidence type="ECO:0000256" key="1">
    <source>
        <dbReference type="SAM" id="MobiDB-lite"/>
    </source>
</evidence>
<proteinExistence type="predicted"/>
<dbReference type="AlphaFoldDB" id="A0A518GDJ2"/>
<evidence type="ECO:0000313" key="4">
    <source>
        <dbReference type="Proteomes" id="UP000318017"/>
    </source>
</evidence>
<reference evidence="3 4" key="1">
    <citation type="submission" date="2019-02" db="EMBL/GenBank/DDBJ databases">
        <title>Deep-cultivation of Planctomycetes and their phenomic and genomic characterization uncovers novel biology.</title>
        <authorList>
            <person name="Wiegand S."/>
            <person name="Jogler M."/>
            <person name="Boedeker C."/>
            <person name="Pinto D."/>
            <person name="Vollmers J."/>
            <person name="Rivas-Marin E."/>
            <person name="Kohn T."/>
            <person name="Peeters S.H."/>
            <person name="Heuer A."/>
            <person name="Rast P."/>
            <person name="Oberbeckmann S."/>
            <person name="Bunk B."/>
            <person name="Jeske O."/>
            <person name="Meyerdierks A."/>
            <person name="Storesund J.E."/>
            <person name="Kallscheuer N."/>
            <person name="Luecker S."/>
            <person name="Lage O.M."/>
            <person name="Pohl T."/>
            <person name="Merkel B.J."/>
            <person name="Hornburger P."/>
            <person name="Mueller R.-W."/>
            <person name="Bruemmer F."/>
            <person name="Labrenz M."/>
            <person name="Spormann A.M."/>
            <person name="Op den Camp H."/>
            <person name="Overmann J."/>
            <person name="Amann R."/>
            <person name="Jetten M.S.M."/>
            <person name="Mascher T."/>
            <person name="Medema M.H."/>
            <person name="Devos D.P."/>
            <person name="Kaster A.-K."/>
            <person name="Ovreas L."/>
            <person name="Rohde M."/>
            <person name="Galperin M.Y."/>
            <person name="Jogler C."/>
        </authorList>
    </citation>
    <scope>NUCLEOTIDE SEQUENCE [LARGE SCALE GENOMIC DNA]</scope>
    <source>
        <strain evidence="3 4">Q31a</strain>
    </source>
</reference>
<dbReference type="KEGG" id="ahel:Q31a_49910"/>
<dbReference type="Proteomes" id="UP000318017">
    <property type="component" value="Chromosome"/>
</dbReference>
<feature type="chain" id="PRO_5021900685" description="Secreted protein" evidence="2">
    <location>
        <begin position="25"/>
        <end position="329"/>
    </location>
</feature>
<dbReference type="RefSeq" id="WP_231690899.1">
    <property type="nucleotide sequence ID" value="NZ_CP036298.1"/>
</dbReference>
<dbReference type="EMBL" id="CP036298">
    <property type="protein sequence ID" value="QDV26617.1"/>
    <property type="molecule type" value="Genomic_DNA"/>
</dbReference>
<sequence precursor="true">MRRFTFLRLASIAISCSSVLPCHAQVGTAASSAFVPGTGIELTQVGDDFEDPNWNYIPNDPKSSEDINEQQNTPIGKSANGRWFEGIKRGHPDVVRRVDTPPGGLPGSQGALLLQSLHTGIPNRPSHTMHQEDFIGNVQYALGGTISVTQAPSVTTRVYLPPIAEWEHRSGPHFAFRIALETTKLETKKRFLFTSKSEEDEIYWPGLFIVLDSKYQTGQPDDYAYFRVRANRNGGDFKGPQITTTGWWTLGMSCSQDGMVHYYAKPGVENLTAADYITSQYPYGYRCESFRSFFYNVVNGDNGRDWTTAWIVDDPKVFVQNNARIARRP</sequence>
<keyword evidence="4" id="KW-1185">Reference proteome</keyword>